<dbReference type="Pfam" id="PF05448">
    <property type="entry name" value="AXE1"/>
    <property type="match status" value="1"/>
</dbReference>
<dbReference type="PANTHER" id="PTHR40111:SF1">
    <property type="entry name" value="CEPHALOSPORIN-C DEACETYLASE"/>
    <property type="match status" value="1"/>
</dbReference>
<dbReference type="SUPFAM" id="SSF53474">
    <property type="entry name" value="alpha/beta-Hydrolases"/>
    <property type="match status" value="1"/>
</dbReference>
<name>A0ABW0W032_9BACL</name>
<evidence type="ECO:0000313" key="3">
    <source>
        <dbReference type="Proteomes" id="UP001596047"/>
    </source>
</evidence>
<evidence type="ECO:0000259" key="1">
    <source>
        <dbReference type="Pfam" id="PF05448"/>
    </source>
</evidence>
<reference evidence="3" key="1">
    <citation type="journal article" date="2019" name="Int. J. Syst. Evol. Microbiol.">
        <title>The Global Catalogue of Microorganisms (GCM) 10K type strain sequencing project: providing services to taxonomists for standard genome sequencing and annotation.</title>
        <authorList>
            <consortium name="The Broad Institute Genomics Platform"/>
            <consortium name="The Broad Institute Genome Sequencing Center for Infectious Disease"/>
            <person name="Wu L."/>
            <person name="Ma J."/>
        </authorList>
    </citation>
    <scope>NUCLEOTIDE SEQUENCE [LARGE SCALE GENOMIC DNA]</scope>
    <source>
        <strain evidence="3">CGMCC 1.3240</strain>
    </source>
</reference>
<protein>
    <submittedName>
        <fullName evidence="2">Acetylxylan esterase</fullName>
    </submittedName>
</protein>
<dbReference type="EMBL" id="JBHSOW010000071">
    <property type="protein sequence ID" value="MFC5651307.1"/>
    <property type="molecule type" value="Genomic_DNA"/>
</dbReference>
<gene>
    <name evidence="2" type="ORF">ACFPYJ_19775</name>
</gene>
<keyword evidence="3" id="KW-1185">Reference proteome</keyword>
<dbReference type="InterPro" id="IPR029058">
    <property type="entry name" value="AB_hydrolase_fold"/>
</dbReference>
<dbReference type="Gene3D" id="3.40.50.1820">
    <property type="entry name" value="alpha/beta hydrolase"/>
    <property type="match status" value="1"/>
</dbReference>
<proteinExistence type="predicted"/>
<dbReference type="InterPro" id="IPR039069">
    <property type="entry name" value="CE7"/>
</dbReference>
<dbReference type="RefSeq" id="WP_379189919.1">
    <property type="nucleotide sequence ID" value="NZ_JBHSOW010000071.1"/>
</dbReference>
<dbReference type="Proteomes" id="UP001596047">
    <property type="component" value="Unassembled WGS sequence"/>
</dbReference>
<feature type="domain" description="Acetyl xylan esterase" evidence="1">
    <location>
        <begin position="10"/>
        <end position="314"/>
    </location>
</feature>
<comment type="caution">
    <text evidence="2">The sequence shown here is derived from an EMBL/GenBank/DDBJ whole genome shotgun (WGS) entry which is preliminary data.</text>
</comment>
<organism evidence="2 3">
    <name type="scientific">Paenibacillus solisilvae</name>
    <dbReference type="NCBI Taxonomy" id="2486751"/>
    <lineage>
        <taxon>Bacteria</taxon>
        <taxon>Bacillati</taxon>
        <taxon>Bacillota</taxon>
        <taxon>Bacilli</taxon>
        <taxon>Bacillales</taxon>
        <taxon>Paenibacillaceae</taxon>
        <taxon>Paenibacillus</taxon>
    </lineage>
</organism>
<dbReference type="PANTHER" id="PTHR40111">
    <property type="entry name" value="CEPHALOSPORIN-C DEACETYLASE"/>
    <property type="match status" value="1"/>
</dbReference>
<dbReference type="InterPro" id="IPR008391">
    <property type="entry name" value="AXE1_dom"/>
</dbReference>
<evidence type="ECO:0000313" key="2">
    <source>
        <dbReference type="EMBL" id="MFC5651307.1"/>
    </source>
</evidence>
<sequence>MHAISRRKRDLEQYMPDLTIETELVEAYWDSVLQAYQDKPLQVKLEPSDSPFPSVTVQKLTYEGYDHTPIHGWYMVPAEKHSQGLPCIVTLPGYTGDKGYPERYAEWLLLGYAVLAVDVRGQGGETGNRLPEAAGSSKGWVSMGLADKEHSYYQAITIDAVRAVDVAAQLPEVDRHKIAVFGVSQGGGLALLAGALHSSVAAIIADIPNMCHMDYGVLHSTGSLTEIAQHLKRYPDQLEPVLETLAYFDMLNLAPRIHAPVLMSVGWKDTVCLPETIYAVYNRLNTDKRIYDYPFNGHEVGEFHNRERIQFLSSLFK</sequence>
<accession>A0ABW0W032</accession>